<dbReference type="CDD" id="cd13690">
    <property type="entry name" value="PBP2_GluB"/>
    <property type="match status" value="1"/>
</dbReference>
<comment type="similarity">
    <text evidence="1">Belongs to the bacterial solute-binding protein 3 family.</text>
</comment>
<dbReference type="EMBL" id="BSDI01000007">
    <property type="protein sequence ID" value="GLH96859.1"/>
    <property type="molecule type" value="Genomic_DNA"/>
</dbReference>
<dbReference type="PANTHER" id="PTHR30085:SF6">
    <property type="entry name" value="ABC TRANSPORTER GLUTAMINE-BINDING PROTEIN GLNH"/>
    <property type="match status" value="1"/>
</dbReference>
<feature type="region of interest" description="Disordered" evidence="4">
    <location>
        <begin position="40"/>
        <end position="69"/>
    </location>
</feature>
<feature type="chain" id="PRO_5045198674" evidence="5">
    <location>
        <begin position="24"/>
        <end position="320"/>
    </location>
</feature>
<reference evidence="7" key="1">
    <citation type="submission" date="2022-12" db="EMBL/GenBank/DDBJ databases">
        <title>New Phytohabitans aurantiacus sp. RD004123 nov., an actinomycete isolated from soil.</title>
        <authorList>
            <person name="Triningsih D.W."/>
            <person name="Harunari E."/>
            <person name="Igarashi Y."/>
        </authorList>
    </citation>
    <scope>NUCLEOTIDE SEQUENCE</scope>
    <source>
        <strain evidence="7">RD004123</strain>
    </source>
</reference>
<evidence type="ECO:0000256" key="2">
    <source>
        <dbReference type="ARBA" id="ARBA00022448"/>
    </source>
</evidence>
<keyword evidence="2" id="KW-0813">Transport</keyword>
<keyword evidence="8" id="KW-1185">Reference proteome</keyword>
<dbReference type="PANTHER" id="PTHR30085">
    <property type="entry name" value="AMINO ACID ABC TRANSPORTER PERMEASE"/>
    <property type="match status" value="1"/>
</dbReference>
<dbReference type="InterPro" id="IPR051455">
    <property type="entry name" value="Bact_solute-bind_prot3"/>
</dbReference>
<evidence type="ECO:0000313" key="8">
    <source>
        <dbReference type="Proteomes" id="UP001144280"/>
    </source>
</evidence>
<evidence type="ECO:0000256" key="4">
    <source>
        <dbReference type="SAM" id="MobiDB-lite"/>
    </source>
</evidence>
<organism evidence="7 8">
    <name type="scientific">Phytohabitans aurantiacus</name>
    <dbReference type="NCBI Taxonomy" id="3016789"/>
    <lineage>
        <taxon>Bacteria</taxon>
        <taxon>Bacillati</taxon>
        <taxon>Actinomycetota</taxon>
        <taxon>Actinomycetes</taxon>
        <taxon>Micromonosporales</taxon>
        <taxon>Micromonosporaceae</taxon>
    </lineage>
</organism>
<comment type="caution">
    <text evidence="7">The sequence shown here is derived from an EMBL/GenBank/DDBJ whole genome shotgun (WGS) entry which is preliminary data.</text>
</comment>
<proteinExistence type="inferred from homology"/>
<evidence type="ECO:0000313" key="7">
    <source>
        <dbReference type="EMBL" id="GLH96859.1"/>
    </source>
</evidence>
<dbReference type="Pfam" id="PF00497">
    <property type="entry name" value="SBP_bac_3"/>
    <property type="match status" value="1"/>
</dbReference>
<evidence type="ECO:0000259" key="6">
    <source>
        <dbReference type="SMART" id="SM00062"/>
    </source>
</evidence>
<accession>A0ABQ5QRJ6</accession>
<sequence>MMSSLAARRLGAGVLIAAFVALAGCAAEGSALREVAVATGAPRPGGVEDPARPVAAEAGGSCDPRASLRPTDLGGRTIAKIRKRGRLIAGVSQNAYQVGFRDPATGQLAGFEIDLVREIARDLLGSPDRVQFVALGAADRVPSLASGRVDLVMRTMTMTCRDWQQVAFSTEYFSAAQRLLVPLGSPVASMADLTGAKVCAAAGSTSISNIAAHPGVIPVSAVEVIDCLILLQQRQVAAVSTSDILLAGLAAQDPTTVVVGPPIKRQPYGVAVAPAATDLVRFVNSVLERLRRDGTWQAAYRRWLSNLGPTPAPPPARYRP</sequence>
<dbReference type="Gene3D" id="3.40.190.10">
    <property type="entry name" value="Periplasmic binding protein-like II"/>
    <property type="match status" value="2"/>
</dbReference>
<evidence type="ECO:0000256" key="5">
    <source>
        <dbReference type="SAM" id="SignalP"/>
    </source>
</evidence>
<feature type="domain" description="Solute-binding protein family 3/N-terminal" evidence="6">
    <location>
        <begin position="86"/>
        <end position="307"/>
    </location>
</feature>
<dbReference type="SUPFAM" id="SSF53850">
    <property type="entry name" value="Periplasmic binding protein-like II"/>
    <property type="match status" value="1"/>
</dbReference>
<name>A0ABQ5QRJ6_9ACTN</name>
<keyword evidence="3 5" id="KW-0732">Signal</keyword>
<dbReference type="Proteomes" id="UP001144280">
    <property type="component" value="Unassembled WGS sequence"/>
</dbReference>
<dbReference type="InterPro" id="IPR001638">
    <property type="entry name" value="Solute-binding_3/MltF_N"/>
</dbReference>
<feature type="signal peptide" evidence="5">
    <location>
        <begin position="1"/>
        <end position="23"/>
    </location>
</feature>
<evidence type="ECO:0000256" key="3">
    <source>
        <dbReference type="ARBA" id="ARBA00022729"/>
    </source>
</evidence>
<protein>
    <submittedName>
        <fullName evidence="7">Glutamine-binding protein GlnH</fullName>
    </submittedName>
</protein>
<evidence type="ECO:0000256" key="1">
    <source>
        <dbReference type="ARBA" id="ARBA00010333"/>
    </source>
</evidence>
<dbReference type="RefSeq" id="WP_281894170.1">
    <property type="nucleotide sequence ID" value="NZ_BSDI01000007.1"/>
</dbReference>
<gene>
    <name evidence="7" type="ORF">Pa4123_21330</name>
</gene>
<dbReference type="SMART" id="SM00062">
    <property type="entry name" value="PBPb"/>
    <property type="match status" value="1"/>
</dbReference>